<dbReference type="EMBL" id="OW152814">
    <property type="protein sequence ID" value="CAH2050383.1"/>
    <property type="molecule type" value="Genomic_DNA"/>
</dbReference>
<proteinExistence type="predicted"/>
<protein>
    <submittedName>
        <fullName evidence="1">Uncharacterized protein</fullName>
    </submittedName>
</protein>
<evidence type="ECO:0000313" key="1">
    <source>
        <dbReference type="EMBL" id="CAH2050383.1"/>
    </source>
</evidence>
<organism evidence="1 2">
    <name type="scientific">Iphiclides podalirius</name>
    <name type="common">scarce swallowtail</name>
    <dbReference type="NCBI Taxonomy" id="110791"/>
    <lineage>
        <taxon>Eukaryota</taxon>
        <taxon>Metazoa</taxon>
        <taxon>Ecdysozoa</taxon>
        <taxon>Arthropoda</taxon>
        <taxon>Hexapoda</taxon>
        <taxon>Insecta</taxon>
        <taxon>Pterygota</taxon>
        <taxon>Neoptera</taxon>
        <taxon>Endopterygota</taxon>
        <taxon>Lepidoptera</taxon>
        <taxon>Glossata</taxon>
        <taxon>Ditrysia</taxon>
        <taxon>Papilionoidea</taxon>
        <taxon>Papilionidae</taxon>
        <taxon>Papilioninae</taxon>
        <taxon>Iphiclides</taxon>
    </lineage>
</organism>
<evidence type="ECO:0000313" key="2">
    <source>
        <dbReference type="Proteomes" id="UP000837857"/>
    </source>
</evidence>
<reference evidence="1" key="1">
    <citation type="submission" date="2022-03" db="EMBL/GenBank/DDBJ databases">
        <authorList>
            <person name="Martin H S."/>
        </authorList>
    </citation>
    <scope>NUCLEOTIDE SEQUENCE</scope>
</reference>
<feature type="non-terminal residue" evidence="1">
    <location>
        <position position="92"/>
    </location>
</feature>
<dbReference type="Proteomes" id="UP000837857">
    <property type="component" value="Chromosome 2"/>
</dbReference>
<name>A0ABN8IC67_9NEOP</name>
<sequence>MEVFLRRAASAERAARYVQGVALRHVPAPLRYIYKPAARLNITDVLHTVSQHGMAMNAIDNELYEDCSKCLFRGVLLDEADERVTTEAHARS</sequence>
<gene>
    <name evidence="1" type="ORF">IPOD504_LOCUS7418</name>
</gene>
<keyword evidence="2" id="KW-1185">Reference proteome</keyword>
<accession>A0ABN8IC67</accession>